<dbReference type="Pfam" id="PF00096">
    <property type="entry name" value="zf-C2H2"/>
    <property type="match status" value="2"/>
</dbReference>
<dbReference type="PANTHER" id="PTHR14196">
    <property type="entry name" value="ODD-SKIPPED - RELATED"/>
    <property type="match status" value="1"/>
</dbReference>
<dbReference type="GO" id="GO:0005634">
    <property type="term" value="C:nucleus"/>
    <property type="evidence" value="ECO:0007669"/>
    <property type="project" value="UniProtKB-SubCell"/>
</dbReference>
<feature type="region of interest" description="Disordered" evidence="10">
    <location>
        <begin position="661"/>
        <end position="685"/>
    </location>
</feature>
<keyword evidence="5" id="KW-0862">Zinc</keyword>
<feature type="compositionally biased region" description="Pro residues" evidence="10">
    <location>
        <begin position="774"/>
        <end position="786"/>
    </location>
</feature>
<dbReference type="InterPro" id="IPR036236">
    <property type="entry name" value="Znf_C2H2_sf"/>
</dbReference>
<evidence type="ECO:0000256" key="9">
    <source>
        <dbReference type="SAM" id="Coils"/>
    </source>
</evidence>
<protein>
    <recommendedName>
        <fullName evidence="11">C2H2-type domain-containing protein</fullName>
    </recommendedName>
</protein>
<feature type="compositionally biased region" description="Low complexity" evidence="10">
    <location>
        <begin position="672"/>
        <end position="685"/>
    </location>
</feature>
<feature type="region of interest" description="Disordered" evidence="10">
    <location>
        <begin position="718"/>
        <end position="739"/>
    </location>
</feature>
<evidence type="ECO:0000313" key="12">
    <source>
        <dbReference type="EnsemblMetazoa" id="ASTEI02920-PA"/>
    </source>
</evidence>
<evidence type="ECO:0000256" key="10">
    <source>
        <dbReference type="SAM" id="MobiDB-lite"/>
    </source>
</evidence>
<keyword evidence="3" id="KW-0677">Repeat</keyword>
<feature type="domain" description="C2H2-type" evidence="11">
    <location>
        <begin position="374"/>
        <end position="401"/>
    </location>
</feature>
<keyword evidence="6" id="KW-0805">Transcription regulation</keyword>
<comment type="subcellular location">
    <subcellularLocation>
        <location evidence="1">Nucleus</location>
    </subcellularLocation>
</comment>
<evidence type="ECO:0000313" key="13">
    <source>
        <dbReference type="Proteomes" id="UP000076408"/>
    </source>
</evidence>
<dbReference type="EnsemblMetazoa" id="ASTEI02920-RA">
    <property type="protein sequence ID" value="ASTEI02920-PA"/>
    <property type="gene ID" value="ASTEI02920"/>
</dbReference>
<dbReference type="Proteomes" id="UP000076408">
    <property type="component" value="Unassembled WGS sequence"/>
</dbReference>
<dbReference type="InterPro" id="IPR013087">
    <property type="entry name" value="Znf_C2H2_type"/>
</dbReference>
<evidence type="ECO:0000256" key="4">
    <source>
        <dbReference type="ARBA" id="ARBA00022771"/>
    </source>
</evidence>
<evidence type="ECO:0000256" key="6">
    <source>
        <dbReference type="ARBA" id="ARBA00023015"/>
    </source>
</evidence>
<keyword evidence="8" id="KW-0539">Nucleus</keyword>
<dbReference type="OMA" id="TDRNYEC"/>
<keyword evidence="9" id="KW-0175">Coiled coil</keyword>
<dbReference type="AlphaFoldDB" id="A0A182Y384"/>
<name>A0A182Y384_ANOST</name>
<accession>A0A182Y384</accession>
<keyword evidence="4" id="KW-0863">Zinc-finger</keyword>
<evidence type="ECO:0000256" key="5">
    <source>
        <dbReference type="ARBA" id="ARBA00022833"/>
    </source>
</evidence>
<dbReference type="InterPro" id="IPR050717">
    <property type="entry name" value="C2H2-ZF_Transcription_Reg"/>
</dbReference>
<proteinExistence type="predicted"/>
<dbReference type="VEuPathDB" id="VectorBase:ASTE002731"/>
<dbReference type="Gene3D" id="3.30.160.60">
    <property type="entry name" value="Classic Zinc Finger"/>
    <property type="match status" value="2"/>
</dbReference>
<dbReference type="VEuPathDB" id="VectorBase:ASTEI20_034461"/>
<evidence type="ECO:0000256" key="2">
    <source>
        <dbReference type="ARBA" id="ARBA00022723"/>
    </source>
</evidence>
<evidence type="ECO:0000256" key="7">
    <source>
        <dbReference type="ARBA" id="ARBA00023163"/>
    </source>
</evidence>
<dbReference type="GO" id="GO:0000977">
    <property type="term" value="F:RNA polymerase II transcription regulatory region sequence-specific DNA binding"/>
    <property type="evidence" value="ECO:0007669"/>
    <property type="project" value="TreeGrafter"/>
</dbReference>
<reference evidence="13" key="1">
    <citation type="journal article" date="2014" name="Genome Biol.">
        <title>Genome analysis of a major urban malaria vector mosquito, Anopheles stephensi.</title>
        <authorList>
            <person name="Jiang X."/>
            <person name="Peery A."/>
            <person name="Hall A.B."/>
            <person name="Sharma A."/>
            <person name="Chen X.G."/>
            <person name="Waterhouse R.M."/>
            <person name="Komissarov A."/>
            <person name="Riehle M.M."/>
            <person name="Shouche Y."/>
            <person name="Sharakhova M.V."/>
            <person name="Lawson D."/>
            <person name="Pakpour N."/>
            <person name="Arensburger P."/>
            <person name="Davidson V.L."/>
            <person name="Eiglmeier K."/>
            <person name="Emrich S."/>
            <person name="George P."/>
            <person name="Kennedy R.C."/>
            <person name="Mane S.P."/>
            <person name="Maslen G."/>
            <person name="Oringanje C."/>
            <person name="Qi Y."/>
            <person name="Settlage R."/>
            <person name="Tojo M."/>
            <person name="Tubio J.M."/>
            <person name="Unger M.F."/>
            <person name="Wang B."/>
            <person name="Vernick K.D."/>
            <person name="Ribeiro J.M."/>
            <person name="James A.A."/>
            <person name="Michel K."/>
            <person name="Riehle M.A."/>
            <person name="Luckhart S."/>
            <person name="Sharakhov I.V."/>
            <person name="Tu Z."/>
        </authorList>
    </citation>
    <scope>NUCLEOTIDE SEQUENCE [LARGE SCALE GENOMIC DNA]</scope>
    <source>
        <strain evidence="13">Indian</strain>
    </source>
</reference>
<feature type="compositionally biased region" description="Polar residues" evidence="10">
    <location>
        <begin position="285"/>
        <end position="296"/>
    </location>
</feature>
<evidence type="ECO:0000259" key="11">
    <source>
        <dbReference type="PROSITE" id="PS50157"/>
    </source>
</evidence>
<feature type="compositionally biased region" description="Low complexity" evidence="10">
    <location>
        <begin position="206"/>
        <end position="236"/>
    </location>
</feature>
<dbReference type="PROSITE" id="PS50157">
    <property type="entry name" value="ZINC_FINGER_C2H2_2"/>
    <property type="match status" value="2"/>
</dbReference>
<evidence type="ECO:0000256" key="8">
    <source>
        <dbReference type="ARBA" id="ARBA00023242"/>
    </source>
</evidence>
<evidence type="ECO:0000256" key="1">
    <source>
        <dbReference type="ARBA" id="ARBA00004123"/>
    </source>
</evidence>
<feature type="region of interest" description="Disordered" evidence="10">
    <location>
        <begin position="756"/>
        <end position="790"/>
    </location>
</feature>
<keyword evidence="7" id="KW-0804">Transcription</keyword>
<dbReference type="GO" id="GO:0008270">
    <property type="term" value="F:zinc ion binding"/>
    <property type="evidence" value="ECO:0007669"/>
    <property type="project" value="UniProtKB-KW"/>
</dbReference>
<dbReference type="SMART" id="SM00355">
    <property type="entry name" value="ZnF_C2H2"/>
    <property type="match status" value="2"/>
</dbReference>
<feature type="domain" description="C2H2-type" evidence="11">
    <location>
        <begin position="402"/>
        <end position="429"/>
    </location>
</feature>
<dbReference type="FunFam" id="3.30.160.60:FF:002420">
    <property type="entry name" value="Zinc finger and BTB domain-containing protein 2"/>
    <property type="match status" value="1"/>
</dbReference>
<feature type="compositionally biased region" description="Basic and acidic residues" evidence="10">
    <location>
        <begin position="530"/>
        <end position="544"/>
    </location>
</feature>
<feature type="region of interest" description="Disordered" evidence="10">
    <location>
        <begin position="525"/>
        <end position="556"/>
    </location>
</feature>
<feature type="coiled-coil region" evidence="9">
    <location>
        <begin position="563"/>
        <end position="635"/>
    </location>
</feature>
<dbReference type="PROSITE" id="PS00028">
    <property type="entry name" value="ZINC_FINGER_C2H2_1"/>
    <property type="match status" value="2"/>
</dbReference>
<dbReference type="VEuPathDB" id="VectorBase:ASTEI02920"/>
<dbReference type="GO" id="GO:0000981">
    <property type="term" value="F:DNA-binding transcription factor activity, RNA polymerase II-specific"/>
    <property type="evidence" value="ECO:0007669"/>
    <property type="project" value="TreeGrafter"/>
</dbReference>
<keyword evidence="13" id="KW-1185">Reference proteome</keyword>
<evidence type="ECO:0000256" key="3">
    <source>
        <dbReference type="ARBA" id="ARBA00022737"/>
    </source>
</evidence>
<dbReference type="FunFam" id="3.30.160.60:FF:002773">
    <property type="entry name" value="AGAP006061-PA-like protein"/>
    <property type="match status" value="1"/>
</dbReference>
<dbReference type="STRING" id="30069.A0A182Y384"/>
<dbReference type="SUPFAM" id="SSF57667">
    <property type="entry name" value="beta-beta-alpha zinc fingers"/>
    <property type="match status" value="1"/>
</dbReference>
<sequence>MPVDRKTVGPVSKRRTMTRIRRDTVGLRRTTNAALYATTALPSGTVHSMETSIMSTDDGVLSSATAAEQMVVVQDVSAAIEQHQQHQSVSTMAPLVNGGGITVTLAANGTVTVDANDGADGGDNNKYDVADKDGNDLPAIDFASATNHNTMEPQTTAATTTTPSVISAVDDDKMRCYASNPDEDNETDAAMMMVDSVGATETAHCSSGSSSNSSSTSSNSNSSTSSSSGSSTSGSSLSQHPEPAEVEEEEGDEEEGEEEDEEEEEDDDEDGTQQDEEEELPPDQVASSVADESTSVDKQLHMMQTDDDPLLQETLNAIMNGAEGIEVVNTSEEHEHNDATSEAVPSDPSIARVIAAELTTTRPGNEEVETDRNYECTYCGKLFTRSNTLAYHLKVHTGERPFKCKHCAKAFREQYRLMKHLKTHSKYRNRRLERTCVVDQPERVMVAPPSVRVHLHRGASAALLAGANGIVAAGEEDYTTGDSERFFKSYDLPDGSVAMKLEPDISLTEDADISEVGPEAMLATEEVETAEDHHQPIDEEHNAEDPNGAQEGVGTGEGNEIRYQIIEERIKSLQREVHLVNQNLNRVETKVDGLTRIISLFIGKFEDEAELANQAAQLQQQQQQQQHQQQQEHQQDEQQVLTTMSTENETVVPVASLTVVSQPPNHHHHQHPTSASSTSPSLQSQKTIFLTSTTASPQTATATQVQVQPVGVFQTDSSPIATSNPAAHVAPRTKEARSAHHHYYQFAEPTTTTVVQVKPESSPPPLAIKVRSPSPTPSPAPQPSSVPPQTQQLTLAGVNGGNQLLDTFPEIPELPIRTVSDFLDLNDHCTDNEQFLLQMMIRLHQEIHNSQPFQRNIKRMMEALVTYEVLCQFSWSGKSAINGQYTKYVFGNSLGIIDLLTKTLNLGKSAQEAEANQKPIFAAIQSFIKHSRQNMIRDSRKRRDPRGLVLTAGGEVVAGMVVPDTTTTTIAYHVNGGERLQIKQLRSERHHHHQQAELVNPF</sequence>
<reference evidence="12" key="2">
    <citation type="submission" date="2020-05" db="UniProtKB">
        <authorList>
            <consortium name="EnsemblMetazoa"/>
        </authorList>
    </citation>
    <scope>IDENTIFICATION</scope>
    <source>
        <strain evidence="12">Indian</strain>
    </source>
</reference>
<feature type="compositionally biased region" description="Acidic residues" evidence="10">
    <location>
        <begin position="244"/>
        <end position="281"/>
    </location>
</feature>
<keyword evidence="2" id="KW-0479">Metal-binding</keyword>
<feature type="region of interest" description="Disordered" evidence="10">
    <location>
        <begin position="199"/>
        <end position="296"/>
    </location>
</feature>
<organism evidence="12 13">
    <name type="scientific">Anopheles stephensi</name>
    <name type="common">Indo-Pakistan malaria mosquito</name>
    <dbReference type="NCBI Taxonomy" id="30069"/>
    <lineage>
        <taxon>Eukaryota</taxon>
        <taxon>Metazoa</taxon>
        <taxon>Ecdysozoa</taxon>
        <taxon>Arthropoda</taxon>
        <taxon>Hexapoda</taxon>
        <taxon>Insecta</taxon>
        <taxon>Pterygota</taxon>
        <taxon>Neoptera</taxon>
        <taxon>Endopterygota</taxon>
        <taxon>Diptera</taxon>
        <taxon>Nematocera</taxon>
        <taxon>Culicoidea</taxon>
        <taxon>Culicidae</taxon>
        <taxon>Anophelinae</taxon>
        <taxon>Anopheles</taxon>
    </lineage>
</organism>
<dbReference type="PANTHER" id="PTHR14196:SF0">
    <property type="entry name" value="PROTEIN BOWEL"/>
    <property type="match status" value="1"/>
</dbReference>